<evidence type="ECO:0000256" key="1">
    <source>
        <dbReference type="SAM" id="MobiDB-lite"/>
    </source>
</evidence>
<keyword evidence="3" id="KW-1185">Reference proteome</keyword>
<dbReference type="RefSeq" id="XP_009517365.1">
    <property type="nucleotide sequence ID" value="XM_009519070.1"/>
</dbReference>
<feature type="region of interest" description="Disordered" evidence="1">
    <location>
        <begin position="91"/>
        <end position="136"/>
    </location>
</feature>
<dbReference type="GeneID" id="20650024"/>
<accession>G4YQG6</accession>
<protein>
    <submittedName>
        <fullName evidence="2">Uncharacterized protein</fullName>
    </submittedName>
</protein>
<name>G4YQG6_PHYSP</name>
<reference evidence="2 3" key="1">
    <citation type="journal article" date="2006" name="Science">
        <title>Phytophthora genome sequences uncover evolutionary origins and mechanisms of pathogenesis.</title>
        <authorList>
            <person name="Tyler B.M."/>
            <person name="Tripathy S."/>
            <person name="Zhang X."/>
            <person name="Dehal P."/>
            <person name="Jiang R.H."/>
            <person name="Aerts A."/>
            <person name="Arredondo F.D."/>
            <person name="Baxter L."/>
            <person name="Bensasson D."/>
            <person name="Beynon J.L."/>
            <person name="Chapman J."/>
            <person name="Damasceno C.M."/>
            <person name="Dorrance A.E."/>
            <person name="Dou D."/>
            <person name="Dickerman A.W."/>
            <person name="Dubchak I.L."/>
            <person name="Garbelotto M."/>
            <person name="Gijzen M."/>
            <person name="Gordon S.G."/>
            <person name="Govers F."/>
            <person name="Grunwald N.J."/>
            <person name="Huang W."/>
            <person name="Ivors K.L."/>
            <person name="Jones R.W."/>
            <person name="Kamoun S."/>
            <person name="Krampis K."/>
            <person name="Lamour K.H."/>
            <person name="Lee M.K."/>
            <person name="McDonald W.H."/>
            <person name="Medina M."/>
            <person name="Meijer H.J."/>
            <person name="Nordberg E.K."/>
            <person name="Maclean D.J."/>
            <person name="Ospina-Giraldo M.D."/>
            <person name="Morris P.F."/>
            <person name="Phuntumart V."/>
            <person name="Putnam N.H."/>
            <person name="Rash S."/>
            <person name="Rose J.K."/>
            <person name="Sakihama Y."/>
            <person name="Salamov A.A."/>
            <person name="Savidor A."/>
            <person name="Scheuring C.F."/>
            <person name="Smith B.M."/>
            <person name="Sobral B.W."/>
            <person name="Terry A."/>
            <person name="Torto-Alalibo T.A."/>
            <person name="Win J."/>
            <person name="Xu Z."/>
            <person name="Zhang H."/>
            <person name="Grigoriev I.V."/>
            <person name="Rokhsar D.S."/>
            <person name="Boore J.L."/>
        </authorList>
    </citation>
    <scope>NUCLEOTIDE SEQUENCE [LARGE SCALE GENOMIC DNA]</scope>
    <source>
        <strain evidence="2 3">P6497</strain>
    </source>
</reference>
<gene>
    <name evidence="2" type="ORF">PHYSODRAFT_358806</name>
</gene>
<sequence>MDREERRWLPLRCAEDGALLVRDVCVAPSCPRLQVRGHLCVEHVLELELSWQGNYSVRACHGCRVSTLKLYGEKQDVWFILEAGEHTRGAHGVERRVKTPTSADSDMSDAPPVRTLVAPGKRPLGKRPRPLRKSSRFVKQHVEKEQMLAFEWSLGNLPLEKSKHLWQDNHKRAEMEKDPMAYLAAQKPPPVKEVSDVNARPEPEEVFCAALGCGRFAKTDNHCRFHSSKPLVFIKPSVETAQTSVKSVATK</sequence>
<evidence type="ECO:0000313" key="3">
    <source>
        <dbReference type="Proteomes" id="UP000002640"/>
    </source>
</evidence>
<proteinExistence type="predicted"/>
<dbReference type="OMA" id="ELSWQGN"/>
<organism evidence="2 3">
    <name type="scientific">Phytophthora sojae (strain P6497)</name>
    <name type="common">Soybean stem and root rot agent</name>
    <name type="synonym">Phytophthora megasperma f. sp. glycines</name>
    <dbReference type="NCBI Taxonomy" id="1094619"/>
    <lineage>
        <taxon>Eukaryota</taxon>
        <taxon>Sar</taxon>
        <taxon>Stramenopiles</taxon>
        <taxon>Oomycota</taxon>
        <taxon>Peronosporomycetes</taxon>
        <taxon>Peronosporales</taxon>
        <taxon>Peronosporaceae</taxon>
        <taxon>Phytophthora</taxon>
    </lineage>
</organism>
<feature type="compositionally biased region" description="Basic residues" evidence="1">
    <location>
        <begin position="123"/>
        <end position="136"/>
    </location>
</feature>
<dbReference type="AlphaFoldDB" id="G4YQG6"/>
<evidence type="ECO:0000313" key="2">
    <source>
        <dbReference type="EMBL" id="EGZ30090.1"/>
    </source>
</evidence>
<dbReference type="EMBL" id="JH159151">
    <property type="protein sequence ID" value="EGZ30090.1"/>
    <property type="molecule type" value="Genomic_DNA"/>
</dbReference>
<dbReference type="KEGG" id="psoj:PHYSODRAFT_358806"/>
<dbReference type="InParanoid" id="G4YQG6"/>
<dbReference type="Proteomes" id="UP000002640">
    <property type="component" value="Unassembled WGS sequence"/>
</dbReference>